<keyword evidence="3" id="KW-1185">Reference proteome</keyword>
<name>A0AAV7UJ66_PLEWA</name>
<evidence type="ECO:0000313" key="2">
    <source>
        <dbReference type="EMBL" id="KAJ1188803.1"/>
    </source>
</evidence>
<dbReference type="Proteomes" id="UP001066276">
    <property type="component" value="Chromosome 3_1"/>
</dbReference>
<feature type="compositionally biased region" description="Basic residues" evidence="1">
    <location>
        <begin position="1"/>
        <end position="10"/>
    </location>
</feature>
<organism evidence="2 3">
    <name type="scientific">Pleurodeles waltl</name>
    <name type="common">Iberian ribbed newt</name>
    <dbReference type="NCBI Taxonomy" id="8319"/>
    <lineage>
        <taxon>Eukaryota</taxon>
        <taxon>Metazoa</taxon>
        <taxon>Chordata</taxon>
        <taxon>Craniata</taxon>
        <taxon>Vertebrata</taxon>
        <taxon>Euteleostomi</taxon>
        <taxon>Amphibia</taxon>
        <taxon>Batrachia</taxon>
        <taxon>Caudata</taxon>
        <taxon>Salamandroidea</taxon>
        <taxon>Salamandridae</taxon>
        <taxon>Pleurodelinae</taxon>
        <taxon>Pleurodeles</taxon>
    </lineage>
</organism>
<evidence type="ECO:0000313" key="3">
    <source>
        <dbReference type="Proteomes" id="UP001066276"/>
    </source>
</evidence>
<evidence type="ECO:0000256" key="1">
    <source>
        <dbReference type="SAM" id="MobiDB-lite"/>
    </source>
</evidence>
<dbReference type="AlphaFoldDB" id="A0AAV7UJ66"/>
<protein>
    <submittedName>
        <fullName evidence="2">Uncharacterized protein</fullName>
    </submittedName>
</protein>
<comment type="caution">
    <text evidence="2">The sequence shown here is derived from an EMBL/GenBank/DDBJ whole genome shotgun (WGS) entry which is preliminary data.</text>
</comment>
<reference evidence="2" key="1">
    <citation type="journal article" date="2022" name="bioRxiv">
        <title>Sequencing and chromosome-scale assembly of the giantPleurodeles waltlgenome.</title>
        <authorList>
            <person name="Brown T."/>
            <person name="Elewa A."/>
            <person name="Iarovenko S."/>
            <person name="Subramanian E."/>
            <person name="Araus A.J."/>
            <person name="Petzold A."/>
            <person name="Susuki M."/>
            <person name="Suzuki K.-i.T."/>
            <person name="Hayashi T."/>
            <person name="Toyoda A."/>
            <person name="Oliveira C."/>
            <person name="Osipova E."/>
            <person name="Leigh N.D."/>
            <person name="Simon A."/>
            <person name="Yun M.H."/>
        </authorList>
    </citation>
    <scope>NUCLEOTIDE SEQUENCE</scope>
    <source>
        <strain evidence="2">20211129_DDA</strain>
        <tissue evidence="2">Liver</tissue>
    </source>
</reference>
<dbReference type="EMBL" id="JANPWB010000005">
    <property type="protein sequence ID" value="KAJ1188803.1"/>
    <property type="molecule type" value="Genomic_DNA"/>
</dbReference>
<accession>A0AAV7UJ66</accession>
<feature type="region of interest" description="Disordered" evidence="1">
    <location>
        <begin position="1"/>
        <end position="33"/>
    </location>
</feature>
<sequence>MRREARRHNSHNSSTSKFRWLEGEESDTVSSEGLCMESVECENNAEDYTGESENSAEVNEEIGGYEVSAEANKDVEGMVSEALDGGKGRVRKPPDWLKDFVWGEKVVEFIK</sequence>
<gene>
    <name evidence="2" type="ORF">NDU88_005560</name>
</gene>
<proteinExistence type="predicted"/>